<dbReference type="AlphaFoldDB" id="W9AT81"/>
<organism evidence="8 9">
    <name type="scientific">Mycolicibacterium cosmeticum</name>
    <dbReference type="NCBI Taxonomy" id="258533"/>
    <lineage>
        <taxon>Bacteria</taxon>
        <taxon>Bacillati</taxon>
        <taxon>Actinomycetota</taxon>
        <taxon>Actinomycetes</taxon>
        <taxon>Mycobacteriales</taxon>
        <taxon>Mycobacteriaceae</taxon>
        <taxon>Mycolicibacterium</taxon>
    </lineage>
</organism>
<evidence type="ECO:0000259" key="7">
    <source>
        <dbReference type="PROSITE" id="PS50059"/>
    </source>
</evidence>
<comment type="similarity">
    <text evidence="5">Belongs to the FKBP-type PPIase family.</text>
</comment>
<dbReference type="PANTHER" id="PTHR10516:SF443">
    <property type="entry name" value="FK506-BINDING PROTEIN 59-RELATED"/>
    <property type="match status" value="1"/>
</dbReference>
<dbReference type="InterPro" id="IPR046357">
    <property type="entry name" value="PPIase_dom_sf"/>
</dbReference>
<proteinExistence type="inferred from homology"/>
<dbReference type="PANTHER" id="PTHR10516">
    <property type="entry name" value="PEPTIDYL-PROLYL CIS-TRANS ISOMERASE"/>
    <property type="match status" value="1"/>
</dbReference>
<evidence type="ECO:0000256" key="2">
    <source>
        <dbReference type="ARBA" id="ARBA00023110"/>
    </source>
</evidence>
<feature type="region of interest" description="Disordered" evidence="6">
    <location>
        <begin position="74"/>
        <end position="121"/>
    </location>
</feature>
<dbReference type="InterPro" id="IPR001179">
    <property type="entry name" value="PPIase_FKBP_dom"/>
</dbReference>
<dbReference type="InterPro" id="IPR050689">
    <property type="entry name" value="FKBP-type_PPIase"/>
</dbReference>
<keyword evidence="3 4" id="KW-0413">Isomerase</keyword>
<dbReference type="EMBL" id="CCBB010000002">
    <property type="protein sequence ID" value="CDO08994.1"/>
    <property type="molecule type" value="Genomic_DNA"/>
</dbReference>
<comment type="caution">
    <text evidence="8">The sequence shown here is derived from an EMBL/GenBank/DDBJ whole genome shotgun (WGS) entry which is preliminary data.</text>
</comment>
<keyword evidence="9" id="KW-1185">Reference proteome</keyword>
<evidence type="ECO:0000256" key="4">
    <source>
        <dbReference type="PROSITE-ProRule" id="PRU00277"/>
    </source>
</evidence>
<evidence type="ECO:0000256" key="1">
    <source>
        <dbReference type="ARBA" id="ARBA00000971"/>
    </source>
</evidence>
<evidence type="ECO:0000256" key="6">
    <source>
        <dbReference type="SAM" id="MobiDB-lite"/>
    </source>
</evidence>
<evidence type="ECO:0000313" key="9">
    <source>
        <dbReference type="Proteomes" id="UP000028870"/>
    </source>
</evidence>
<name>W9AT81_MYCCO</name>
<dbReference type="Pfam" id="PF00254">
    <property type="entry name" value="FKBP_C"/>
    <property type="match status" value="1"/>
</dbReference>
<dbReference type="SUPFAM" id="SSF54534">
    <property type="entry name" value="FKBP-like"/>
    <property type="match status" value="1"/>
</dbReference>
<dbReference type="EC" id="5.2.1.8" evidence="5"/>
<protein>
    <recommendedName>
        <fullName evidence="5">Peptidyl-prolyl cis-trans isomerase</fullName>
        <ecNumber evidence="5">5.2.1.8</ecNumber>
    </recommendedName>
</protein>
<dbReference type="eggNOG" id="COG0545">
    <property type="taxonomic scope" value="Bacteria"/>
</dbReference>
<dbReference type="PROSITE" id="PS50059">
    <property type="entry name" value="FKBP_PPIASE"/>
    <property type="match status" value="1"/>
</dbReference>
<evidence type="ECO:0000313" key="8">
    <source>
        <dbReference type="EMBL" id="CDO08994.1"/>
    </source>
</evidence>
<evidence type="ECO:0000256" key="5">
    <source>
        <dbReference type="RuleBase" id="RU003915"/>
    </source>
</evidence>
<reference evidence="8" key="1">
    <citation type="submission" date="2014-03" db="EMBL/GenBank/DDBJ databases">
        <title>Draft Genome Sequence of Mycobacterium cosmeticum DSM 44829.</title>
        <authorList>
            <person name="Croce O."/>
            <person name="Robert C."/>
            <person name="Raoult D."/>
            <person name="Drancourt M."/>
        </authorList>
    </citation>
    <scope>NUCLEOTIDE SEQUENCE [LARGE SCALE GENOMIC DNA]</scope>
    <source>
        <strain evidence="8">DSM 44829</strain>
    </source>
</reference>
<keyword evidence="2 4" id="KW-0697">Rotamase</keyword>
<feature type="domain" description="PPIase FKBP-type" evidence="7">
    <location>
        <begin position="166"/>
        <end position="253"/>
    </location>
</feature>
<reference evidence="8" key="2">
    <citation type="submission" date="2014-03" db="EMBL/GenBank/DDBJ databases">
        <authorList>
            <person name="Urmite Genomes"/>
        </authorList>
    </citation>
    <scope>NUCLEOTIDE SEQUENCE</scope>
    <source>
        <strain evidence="8">DSM 44829</strain>
    </source>
</reference>
<sequence length="254" mass="24922">MTYVTGRLCAPVNGGRLGAAPAIDFPVFRVTVAEPAGHGCSVAGVNASRVSASVALVAGATSLVMTLAACGSESDNSSKPSASTPSIAQVASSLPEAPPATLGCPTAAPADPGTPEWTLTGATGNVAVSGSTDTAAPYVKVGGPFSVTETQVHTLKAGDGPVVPDTATVSVCYMGVNGRDGTVFDSSYERGTPADFPLNGVVPGFQKAIAGQKVGSTVAVAMTSADGYPNGQPAAGIQPGDTLVFAIKILDAGA</sequence>
<gene>
    <name evidence="8" type="ORF">BN977_03814</name>
</gene>
<dbReference type="STRING" id="258533.BN977_03814"/>
<accession>W9AT81</accession>
<comment type="catalytic activity">
    <reaction evidence="1 4 5">
        <text>[protein]-peptidylproline (omega=180) = [protein]-peptidylproline (omega=0)</text>
        <dbReference type="Rhea" id="RHEA:16237"/>
        <dbReference type="Rhea" id="RHEA-COMP:10747"/>
        <dbReference type="Rhea" id="RHEA-COMP:10748"/>
        <dbReference type="ChEBI" id="CHEBI:83833"/>
        <dbReference type="ChEBI" id="CHEBI:83834"/>
        <dbReference type="EC" id="5.2.1.8"/>
    </reaction>
</comment>
<dbReference type="Proteomes" id="UP000028870">
    <property type="component" value="Unassembled WGS sequence"/>
</dbReference>
<evidence type="ECO:0000256" key="3">
    <source>
        <dbReference type="ARBA" id="ARBA00023235"/>
    </source>
</evidence>
<dbReference type="GO" id="GO:0003755">
    <property type="term" value="F:peptidyl-prolyl cis-trans isomerase activity"/>
    <property type="evidence" value="ECO:0007669"/>
    <property type="project" value="UniProtKB-UniRule"/>
</dbReference>
<feature type="compositionally biased region" description="Polar residues" evidence="6">
    <location>
        <begin position="74"/>
        <end position="92"/>
    </location>
</feature>
<dbReference type="Gene3D" id="3.10.50.40">
    <property type="match status" value="1"/>
</dbReference>